<keyword evidence="2" id="KW-0812">Transmembrane</keyword>
<name>A0ABQ3RAR3_STRRR</name>
<protein>
    <submittedName>
        <fullName evidence="3">Uncharacterized protein</fullName>
    </submittedName>
</protein>
<evidence type="ECO:0000256" key="1">
    <source>
        <dbReference type="SAM" id="MobiDB-lite"/>
    </source>
</evidence>
<gene>
    <name evidence="3" type="ORF">Srubr_27860</name>
</gene>
<dbReference type="SUPFAM" id="SSF103473">
    <property type="entry name" value="MFS general substrate transporter"/>
    <property type="match status" value="1"/>
</dbReference>
<dbReference type="Gene3D" id="1.20.1250.20">
    <property type="entry name" value="MFS general substrate transporter like domains"/>
    <property type="match status" value="1"/>
</dbReference>
<dbReference type="InterPro" id="IPR036259">
    <property type="entry name" value="MFS_trans_sf"/>
</dbReference>
<evidence type="ECO:0000313" key="3">
    <source>
        <dbReference type="EMBL" id="GHI52940.1"/>
    </source>
</evidence>
<feature type="transmembrane region" description="Helical" evidence="2">
    <location>
        <begin position="86"/>
        <end position="109"/>
    </location>
</feature>
<keyword evidence="4" id="KW-1185">Reference proteome</keyword>
<dbReference type="SUPFAM" id="SSF53335">
    <property type="entry name" value="S-adenosyl-L-methionine-dependent methyltransferases"/>
    <property type="match status" value="1"/>
</dbReference>
<organism evidence="3 4">
    <name type="scientific">Streptomyces rubradiris</name>
    <name type="common">Streptomyces achromogenes subsp. rubradiris</name>
    <dbReference type="NCBI Taxonomy" id="285531"/>
    <lineage>
        <taxon>Bacteria</taxon>
        <taxon>Bacillati</taxon>
        <taxon>Actinomycetota</taxon>
        <taxon>Actinomycetes</taxon>
        <taxon>Kitasatosporales</taxon>
        <taxon>Streptomycetaceae</taxon>
        <taxon>Streptomyces</taxon>
    </lineage>
</organism>
<keyword evidence="2" id="KW-0472">Membrane</keyword>
<feature type="compositionally biased region" description="Basic and acidic residues" evidence="1">
    <location>
        <begin position="125"/>
        <end position="134"/>
    </location>
</feature>
<feature type="transmembrane region" description="Helical" evidence="2">
    <location>
        <begin position="28"/>
        <end position="46"/>
    </location>
</feature>
<evidence type="ECO:0000313" key="4">
    <source>
        <dbReference type="Proteomes" id="UP000646738"/>
    </source>
</evidence>
<feature type="transmembrane region" description="Helical" evidence="2">
    <location>
        <begin position="58"/>
        <end position="74"/>
    </location>
</feature>
<proteinExistence type="predicted"/>
<dbReference type="Gene3D" id="3.40.50.150">
    <property type="entry name" value="Vaccinia Virus protein VP39"/>
    <property type="match status" value="1"/>
</dbReference>
<feature type="region of interest" description="Disordered" evidence="1">
    <location>
        <begin position="119"/>
        <end position="141"/>
    </location>
</feature>
<reference evidence="4" key="1">
    <citation type="submission" date="2023-07" db="EMBL/GenBank/DDBJ databases">
        <title>Whole genome shotgun sequence of Streptomyces achromogenes subsp. rubradiris NBRC 14000.</title>
        <authorList>
            <person name="Komaki H."/>
            <person name="Tamura T."/>
        </authorList>
    </citation>
    <scope>NUCLEOTIDE SEQUENCE [LARGE SCALE GENOMIC DNA]</scope>
    <source>
        <strain evidence="4">NBRC 14000</strain>
    </source>
</reference>
<evidence type="ECO:0000256" key="2">
    <source>
        <dbReference type="SAM" id="Phobius"/>
    </source>
</evidence>
<dbReference type="InterPro" id="IPR029063">
    <property type="entry name" value="SAM-dependent_MTases_sf"/>
</dbReference>
<dbReference type="Proteomes" id="UP000646738">
    <property type="component" value="Unassembled WGS sequence"/>
</dbReference>
<sequence>MTLARSSAHGVALPVIAGLKLGAPPGQASLPAAAATMPAFALALPGGVGGDGYPKKRIMVGTGLAAAAVVFRGAGLLDHGVPSVPVLYAVALLLGALTVLHQAASVAIVPEIVARSQPFPGAPGERADRGRDLPGGHGRGSVAGGHMTSMSACAPAAVEVPQALGLAPDLRCLEPGSGPGVCLAVAAAITDPGLATGVERVGHMAAWARRNLGRRGVGAVVVGDAGFSVLLVRRPGCGT</sequence>
<accession>A0ABQ3RAR3</accession>
<keyword evidence="2" id="KW-1133">Transmembrane helix</keyword>
<dbReference type="EMBL" id="BNEA01000015">
    <property type="protein sequence ID" value="GHI52940.1"/>
    <property type="molecule type" value="Genomic_DNA"/>
</dbReference>
<comment type="caution">
    <text evidence="3">The sequence shown here is derived from an EMBL/GenBank/DDBJ whole genome shotgun (WGS) entry which is preliminary data.</text>
</comment>